<keyword evidence="3" id="KW-1185">Reference proteome</keyword>
<gene>
    <name evidence="2" type="ORF">TTHERM_000399689</name>
</gene>
<dbReference type="GeneID" id="24438756"/>
<evidence type="ECO:0000313" key="2">
    <source>
        <dbReference type="EMBL" id="EWS74775.1"/>
    </source>
</evidence>
<dbReference type="AlphaFoldDB" id="W7X5Y0"/>
<feature type="compositionally biased region" description="Basic and acidic residues" evidence="1">
    <location>
        <begin position="1"/>
        <end position="12"/>
    </location>
</feature>
<organism evidence="2 3">
    <name type="scientific">Tetrahymena thermophila (strain SB210)</name>
    <dbReference type="NCBI Taxonomy" id="312017"/>
    <lineage>
        <taxon>Eukaryota</taxon>
        <taxon>Sar</taxon>
        <taxon>Alveolata</taxon>
        <taxon>Ciliophora</taxon>
        <taxon>Intramacronucleata</taxon>
        <taxon>Oligohymenophorea</taxon>
        <taxon>Hymenostomatida</taxon>
        <taxon>Tetrahymenina</taxon>
        <taxon>Tetrahymenidae</taxon>
        <taxon>Tetrahymena</taxon>
    </lineage>
</organism>
<feature type="region of interest" description="Disordered" evidence="1">
    <location>
        <begin position="1"/>
        <end position="22"/>
    </location>
</feature>
<dbReference type="EMBL" id="GG662719">
    <property type="protein sequence ID" value="EWS74775.1"/>
    <property type="molecule type" value="Genomic_DNA"/>
</dbReference>
<evidence type="ECO:0000256" key="1">
    <source>
        <dbReference type="SAM" id="MobiDB-lite"/>
    </source>
</evidence>
<dbReference type="InParanoid" id="W7X5Y0"/>
<accession>W7X5Y0</accession>
<name>W7X5Y0_TETTS</name>
<reference evidence="3" key="1">
    <citation type="journal article" date="2006" name="PLoS Biol.">
        <title>Macronuclear genome sequence of the ciliate Tetrahymena thermophila, a model eukaryote.</title>
        <authorList>
            <person name="Eisen J.A."/>
            <person name="Coyne R.S."/>
            <person name="Wu M."/>
            <person name="Wu D."/>
            <person name="Thiagarajan M."/>
            <person name="Wortman J.R."/>
            <person name="Badger J.H."/>
            <person name="Ren Q."/>
            <person name="Amedeo P."/>
            <person name="Jones K.M."/>
            <person name="Tallon L.J."/>
            <person name="Delcher A.L."/>
            <person name="Salzberg S.L."/>
            <person name="Silva J.C."/>
            <person name="Haas B.J."/>
            <person name="Majoros W.H."/>
            <person name="Farzad M."/>
            <person name="Carlton J.M."/>
            <person name="Smith R.K. Jr."/>
            <person name="Garg J."/>
            <person name="Pearlman R.E."/>
            <person name="Karrer K.M."/>
            <person name="Sun L."/>
            <person name="Manning G."/>
            <person name="Elde N.C."/>
            <person name="Turkewitz A.P."/>
            <person name="Asai D.J."/>
            <person name="Wilkes D.E."/>
            <person name="Wang Y."/>
            <person name="Cai H."/>
            <person name="Collins K."/>
            <person name="Stewart B.A."/>
            <person name="Lee S.R."/>
            <person name="Wilamowska K."/>
            <person name="Weinberg Z."/>
            <person name="Ruzzo W.L."/>
            <person name="Wloga D."/>
            <person name="Gaertig J."/>
            <person name="Frankel J."/>
            <person name="Tsao C.-C."/>
            <person name="Gorovsky M.A."/>
            <person name="Keeling P.J."/>
            <person name="Waller R.F."/>
            <person name="Patron N.J."/>
            <person name="Cherry J.M."/>
            <person name="Stover N.A."/>
            <person name="Krieger C.J."/>
            <person name="del Toro C."/>
            <person name="Ryder H.F."/>
            <person name="Williamson S.C."/>
            <person name="Barbeau R.A."/>
            <person name="Hamilton E.P."/>
            <person name="Orias E."/>
        </authorList>
    </citation>
    <scope>NUCLEOTIDE SEQUENCE [LARGE SCALE GENOMIC DNA]</scope>
    <source>
        <strain evidence="3">SB210</strain>
    </source>
</reference>
<protein>
    <submittedName>
        <fullName evidence="2">Uncharacterized protein</fullName>
    </submittedName>
</protein>
<sequence>MAQLEQEKDMSVQRKKKSSKLGDVNTRKIAIAKIRSKKMEKKRTLAYLLKNKLTQKNRSQFILIFFEAIESLYKRITQSRYPLIYQSKLIQNSMGEQQQQQNKYQQINRVKQGERKKNQLKNPLF</sequence>
<dbReference type="Proteomes" id="UP000009168">
    <property type="component" value="Unassembled WGS sequence"/>
</dbReference>
<evidence type="ECO:0000313" key="3">
    <source>
        <dbReference type="Proteomes" id="UP000009168"/>
    </source>
</evidence>
<dbReference type="KEGG" id="tet:TTHERM_000399689"/>
<proteinExistence type="predicted"/>
<dbReference type="RefSeq" id="XP_012652668.1">
    <property type="nucleotide sequence ID" value="XM_012797214.1"/>
</dbReference>